<dbReference type="EMBL" id="CP000554">
    <property type="protein sequence ID" value="ABM78444.1"/>
    <property type="molecule type" value="Genomic_DNA"/>
</dbReference>
<gene>
    <name evidence="2" type="ordered locus">P9303_17001</name>
</gene>
<organism evidence="2 3">
    <name type="scientific">Prochlorococcus marinus (strain MIT 9303)</name>
    <dbReference type="NCBI Taxonomy" id="59922"/>
    <lineage>
        <taxon>Bacteria</taxon>
        <taxon>Bacillati</taxon>
        <taxon>Cyanobacteriota</taxon>
        <taxon>Cyanophyceae</taxon>
        <taxon>Synechococcales</taxon>
        <taxon>Prochlorococcaceae</taxon>
        <taxon>Prochlorococcus</taxon>
    </lineage>
</organism>
<accession>A2CAD4</accession>
<sequence length="51" mass="5612">MLCQSHADSSLPKNFVERHINEVGDTPGQLKQHLPEQGDASTHLHSPIPTI</sequence>
<dbReference type="KEGG" id="pmf:P9303_17001"/>
<feature type="region of interest" description="Disordered" evidence="1">
    <location>
        <begin position="24"/>
        <end position="51"/>
    </location>
</feature>
<dbReference type="HOGENOM" id="CLU_3102514_0_0_3"/>
<name>A2CAD4_PROM3</name>
<protein>
    <submittedName>
        <fullName evidence="2">Uncharacterized protein</fullName>
    </submittedName>
</protein>
<proteinExistence type="predicted"/>
<evidence type="ECO:0000313" key="2">
    <source>
        <dbReference type="EMBL" id="ABM78444.1"/>
    </source>
</evidence>
<dbReference type="Proteomes" id="UP000002274">
    <property type="component" value="Chromosome"/>
</dbReference>
<evidence type="ECO:0000256" key="1">
    <source>
        <dbReference type="SAM" id="MobiDB-lite"/>
    </source>
</evidence>
<evidence type="ECO:0000313" key="3">
    <source>
        <dbReference type="Proteomes" id="UP000002274"/>
    </source>
</evidence>
<dbReference type="STRING" id="59922.P9303_17001"/>
<reference evidence="2 3" key="1">
    <citation type="journal article" date="2007" name="PLoS Genet.">
        <title>Patterns and implications of gene gain and loss in the evolution of Prochlorococcus.</title>
        <authorList>
            <person name="Kettler G.C."/>
            <person name="Martiny A.C."/>
            <person name="Huang K."/>
            <person name="Zucker J."/>
            <person name="Coleman M.L."/>
            <person name="Rodrigue S."/>
            <person name="Chen F."/>
            <person name="Lapidus A."/>
            <person name="Ferriera S."/>
            <person name="Johnson J."/>
            <person name="Steglich C."/>
            <person name="Church G.M."/>
            <person name="Richardson P."/>
            <person name="Chisholm S.W."/>
        </authorList>
    </citation>
    <scope>NUCLEOTIDE SEQUENCE [LARGE SCALE GENOMIC DNA]</scope>
    <source>
        <strain evidence="2 3">MIT 9303</strain>
    </source>
</reference>
<dbReference type="AlphaFoldDB" id="A2CAD4"/>